<evidence type="ECO:0000256" key="10">
    <source>
        <dbReference type="SAM" id="SignalP"/>
    </source>
</evidence>
<dbReference type="PANTHER" id="PTHR21581">
    <property type="entry name" value="D-ALANYL-D-ALANINE CARBOXYPEPTIDASE"/>
    <property type="match status" value="1"/>
</dbReference>
<keyword evidence="3" id="KW-0378">Hydrolase</keyword>
<dbReference type="Gene3D" id="3.40.710.10">
    <property type="entry name" value="DD-peptidase/beta-lactamase superfamily"/>
    <property type="match status" value="1"/>
</dbReference>
<keyword evidence="13" id="KW-1185">Reference proteome</keyword>
<keyword evidence="2 10" id="KW-0732">Signal</keyword>
<evidence type="ECO:0000256" key="6">
    <source>
        <dbReference type="ARBA" id="ARBA00023316"/>
    </source>
</evidence>
<keyword evidence="5" id="KW-0573">Peptidoglycan synthesis</keyword>
<keyword evidence="12" id="KW-0121">Carboxypeptidase</keyword>
<feature type="transmembrane region" description="Helical" evidence="9">
    <location>
        <begin position="408"/>
        <end position="428"/>
    </location>
</feature>
<evidence type="ECO:0000256" key="9">
    <source>
        <dbReference type="SAM" id="Phobius"/>
    </source>
</evidence>
<keyword evidence="12" id="KW-0645">Protease</keyword>
<dbReference type="EMBL" id="JADLQN010000002">
    <property type="protein sequence ID" value="MBF6356271.1"/>
    <property type="molecule type" value="Genomic_DNA"/>
</dbReference>
<comment type="similarity">
    <text evidence="1 7">Belongs to the peptidase S11 family.</text>
</comment>
<accession>A0ABS0DCS6</accession>
<evidence type="ECO:0000256" key="4">
    <source>
        <dbReference type="ARBA" id="ARBA00022960"/>
    </source>
</evidence>
<comment type="caution">
    <text evidence="12">The sequence shown here is derived from an EMBL/GenBank/DDBJ whole genome shotgun (WGS) entry which is preliminary data.</text>
</comment>
<dbReference type="InterPro" id="IPR001967">
    <property type="entry name" value="Peptidase_S11_N"/>
</dbReference>
<evidence type="ECO:0000256" key="2">
    <source>
        <dbReference type="ARBA" id="ARBA00022729"/>
    </source>
</evidence>
<dbReference type="InterPro" id="IPR012338">
    <property type="entry name" value="Beta-lactam/transpept-like"/>
</dbReference>
<feature type="compositionally biased region" description="Low complexity" evidence="8">
    <location>
        <begin position="31"/>
        <end position="50"/>
    </location>
</feature>
<feature type="chain" id="PRO_5047485671" evidence="10">
    <location>
        <begin position="36"/>
        <end position="433"/>
    </location>
</feature>
<keyword evidence="6" id="KW-0961">Cell wall biogenesis/degradation</keyword>
<dbReference type="PANTHER" id="PTHR21581:SF33">
    <property type="entry name" value="D-ALANYL-D-ALANINE CARBOXYPEPTIDASE DACB"/>
    <property type="match status" value="1"/>
</dbReference>
<keyword evidence="9" id="KW-0812">Transmembrane</keyword>
<evidence type="ECO:0000256" key="5">
    <source>
        <dbReference type="ARBA" id="ARBA00022984"/>
    </source>
</evidence>
<feature type="domain" description="Peptidase S11 D-alanyl-D-alanine carboxypeptidase A N-terminal" evidence="11">
    <location>
        <begin position="108"/>
        <end position="340"/>
    </location>
</feature>
<keyword evidence="9" id="KW-1133">Transmembrane helix</keyword>
<keyword evidence="4" id="KW-0133">Cell shape</keyword>
<dbReference type="PRINTS" id="PR00725">
    <property type="entry name" value="DADACBPTASE1"/>
</dbReference>
<evidence type="ECO:0000313" key="13">
    <source>
        <dbReference type="Proteomes" id="UP000707731"/>
    </source>
</evidence>
<evidence type="ECO:0000259" key="11">
    <source>
        <dbReference type="Pfam" id="PF00768"/>
    </source>
</evidence>
<name>A0ABS0DCS6_9NOCA</name>
<dbReference type="SUPFAM" id="SSF56601">
    <property type="entry name" value="beta-lactamase/transpeptidase-like"/>
    <property type="match status" value="1"/>
</dbReference>
<evidence type="ECO:0000256" key="3">
    <source>
        <dbReference type="ARBA" id="ARBA00022801"/>
    </source>
</evidence>
<protein>
    <submittedName>
        <fullName evidence="12">D-alanyl-D-alanine carboxypeptidase</fullName>
    </submittedName>
</protein>
<organism evidence="12 13">
    <name type="scientific">Nocardia higoensis</name>
    <dbReference type="NCBI Taxonomy" id="228599"/>
    <lineage>
        <taxon>Bacteria</taxon>
        <taxon>Bacillati</taxon>
        <taxon>Actinomycetota</taxon>
        <taxon>Actinomycetes</taxon>
        <taxon>Mycobacteriales</taxon>
        <taxon>Nocardiaceae</taxon>
        <taxon>Nocardia</taxon>
    </lineage>
</organism>
<dbReference type="InterPro" id="IPR018044">
    <property type="entry name" value="Peptidase_S11"/>
</dbReference>
<dbReference type="Proteomes" id="UP000707731">
    <property type="component" value="Unassembled WGS sequence"/>
</dbReference>
<dbReference type="GO" id="GO:0004180">
    <property type="term" value="F:carboxypeptidase activity"/>
    <property type="evidence" value="ECO:0007669"/>
    <property type="project" value="UniProtKB-KW"/>
</dbReference>
<dbReference type="Pfam" id="PF00768">
    <property type="entry name" value="Peptidase_S11"/>
    <property type="match status" value="1"/>
</dbReference>
<feature type="region of interest" description="Disordered" evidence="8">
    <location>
        <begin position="31"/>
        <end position="79"/>
    </location>
</feature>
<feature type="signal peptide" evidence="10">
    <location>
        <begin position="1"/>
        <end position="35"/>
    </location>
</feature>
<gene>
    <name evidence="12" type="ORF">IU449_17260</name>
</gene>
<reference evidence="12 13" key="1">
    <citation type="submission" date="2020-10" db="EMBL/GenBank/DDBJ databases">
        <title>Identification of Nocardia species via Next-generation sequencing and recognition of intraspecies genetic diversity.</title>
        <authorList>
            <person name="Li P."/>
            <person name="Li P."/>
            <person name="Lu B."/>
        </authorList>
    </citation>
    <scope>NUCLEOTIDE SEQUENCE [LARGE SCALE GENOMIC DNA]</scope>
    <source>
        <strain evidence="12 13">BJ06-0143</strain>
    </source>
</reference>
<evidence type="ECO:0000256" key="7">
    <source>
        <dbReference type="RuleBase" id="RU004016"/>
    </source>
</evidence>
<evidence type="ECO:0000313" key="12">
    <source>
        <dbReference type="EMBL" id="MBF6356271.1"/>
    </source>
</evidence>
<proteinExistence type="inferred from homology"/>
<evidence type="ECO:0000256" key="8">
    <source>
        <dbReference type="SAM" id="MobiDB-lite"/>
    </source>
</evidence>
<dbReference type="RefSeq" id="WP_195003073.1">
    <property type="nucleotide sequence ID" value="NZ_JADLQN010000002.1"/>
</dbReference>
<sequence>MRSRSSALVRGSRAALTVATALAATVLAAAAPVVAEPTPPTSTSTPFSTPNTDTCPQKNLPRPPIDASEVPAPGEPTPGPLPVPVPAIGGERMSECGVVVPDDAPELPADISATAWLVSDLDTGAVLAAKDPHGRYRPASTIKVLLAIVALRTLDMDQVVVGTQEAADVEGSRVGIGPGGRYTNRQLMEALVMVSGNDAAHMIAAQLGGDEAAVARMNEVAKSLFALDTRVATPSGLDGPGMSTSAYDLSALWREAMSIPLFAELVGTEQIEFPGYPADPRIPDDEDHPGFPIANDNHLLFNYEGALGGKTGFTDDARQTFVAAAERDGHRLAVTLLQADVRPIRPWEQAARLLDYGFALSEDADIAAVGVLPGAEVVFDGPTVVPAAPPLEGDLAAPHTVSHADTRALLMIVGSVAVVVLLLGAFRINRRHR</sequence>
<keyword evidence="9" id="KW-0472">Membrane</keyword>
<evidence type="ECO:0000256" key="1">
    <source>
        <dbReference type="ARBA" id="ARBA00007164"/>
    </source>
</evidence>